<feature type="compositionally biased region" description="Basic and acidic residues" evidence="1">
    <location>
        <begin position="246"/>
        <end position="256"/>
    </location>
</feature>
<accession>A0A8A0RNL5</accession>
<dbReference type="EMBL" id="CP059066">
    <property type="protein sequence ID" value="QSQ09027.1"/>
    <property type="molecule type" value="Genomic_DNA"/>
</dbReference>
<sequence length="356" mass="40990">MAERDIMIDPSLQGQTFVVQIFYYNELIRDFVYELKDELQKMGSIVMVVDQHKINPDIFKILKAKIILAFIGTQIQHTADISFYYSLSRKEKSLELIANILKQITLSNINITFEVLGKWQQLLKFNYLKLLNETGIPSILIEIRNPEIVTTLKEKTKTWIINSLLEMFGEFITENIQPLKNSIEELQVKEIEAEGEVEPLLLTDSYFEENPPPEAVDSNTTEHISSQQEDTSTLDDPESISLLTDRPMEKYEEISHPPHKRKTLQASTAAEQENKPSHYSPRQKTPQKRRGKIFNPLNPPYDGPIYTFGSFSQSNEMHSSHIFIPKKAVCSGKNIIRKISSQEKRVFIASKKNNKS</sequence>
<evidence type="ECO:0000313" key="2">
    <source>
        <dbReference type="EMBL" id="QSQ09027.1"/>
    </source>
</evidence>
<evidence type="ECO:0000256" key="1">
    <source>
        <dbReference type="SAM" id="MobiDB-lite"/>
    </source>
</evidence>
<evidence type="ECO:0000313" key="3">
    <source>
        <dbReference type="Proteomes" id="UP000662904"/>
    </source>
</evidence>
<gene>
    <name evidence="2" type="ORF">H0A61_01384</name>
</gene>
<dbReference type="Proteomes" id="UP000662904">
    <property type="component" value="Chromosome"/>
</dbReference>
<name>A0A8A0RNL5_9FIRM</name>
<dbReference type="KEGG" id="kme:H0A61_01384"/>
<feature type="compositionally biased region" description="Polar residues" evidence="1">
    <location>
        <begin position="217"/>
        <end position="231"/>
    </location>
</feature>
<proteinExistence type="predicted"/>
<organism evidence="2 3">
    <name type="scientific">Koleobacter methoxysyntrophicus</name>
    <dbReference type="NCBI Taxonomy" id="2751313"/>
    <lineage>
        <taxon>Bacteria</taxon>
        <taxon>Bacillati</taxon>
        <taxon>Bacillota</taxon>
        <taxon>Clostridia</taxon>
        <taxon>Koleobacterales</taxon>
        <taxon>Koleobacteraceae</taxon>
        <taxon>Koleobacter</taxon>
    </lineage>
</organism>
<feature type="region of interest" description="Disordered" evidence="1">
    <location>
        <begin position="206"/>
        <end position="299"/>
    </location>
</feature>
<protein>
    <submittedName>
        <fullName evidence="2">Uncharacterized protein</fullName>
    </submittedName>
</protein>
<keyword evidence="3" id="KW-1185">Reference proteome</keyword>
<dbReference type="RefSeq" id="WP_206709219.1">
    <property type="nucleotide sequence ID" value="NZ_CP059066.1"/>
</dbReference>
<dbReference type="AlphaFoldDB" id="A0A8A0RNL5"/>
<reference evidence="2" key="1">
    <citation type="submission" date="2020-07" db="EMBL/GenBank/DDBJ databases">
        <title>Koleobacter methoxysyntrophicus gen. nov., sp. nov., a novel anaerobic bacterium isolated from deep subsurface oil field and proposal of Koleobacterales ord. nov. in the phylum Firmicutes.</title>
        <authorList>
            <person name="Sakamoto S."/>
            <person name="Tamaki H."/>
        </authorList>
    </citation>
    <scope>NUCLEOTIDE SEQUENCE</scope>
    <source>
        <strain evidence="2">NRmbB1</strain>
    </source>
</reference>